<proteinExistence type="predicted"/>
<organism evidence="1">
    <name type="scientific">bioreactor metagenome</name>
    <dbReference type="NCBI Taxonomy" id="1076179"/>
    <lineage>
        <taxon>unclassified sequences</taxon>
        <taxon>metagenomes</taxon>
        <taxon>ecological metagenomes</taxon>
    </lineage>
</organism>
<comment type="caution">
    <text evidence="1">The sequence shown here is derived from an EMBL/GenBank/DDBJ whole genome shotgun (WGS) entry which is preliminary data.</text>
</comment>
<dbReference type="AlphaFoldDB" id="A0A644WE27"/>
<protein>
    <submittedName>
        <fullName evidence="1">Uncharacterized protein</fullName>
    </submittedName>
</protein>
<accession>A0A644WE27</accession>
<name>A0A644WE27_9ZZZZ</name>
<dbReference type="EMBL" id="VSSQ01000820">
    <property type="protein sequence ID" value="MPM01748.1"/>
    <property type="molecule type" value="Genomic_DNA"/>
</dbReference>
<sequence length="157" mass="17012">MQAAEQFSLTCLPISILLHSTLTFFEIGTDSISPFGQIFIQAPQFVHLSTLTLAIPLTISKASNSQTLTQLPSPKQPYEQDLEPPPIIREAVKQSVTPSKSYLTLAESQLPLHFTKAVIFSVKSTFIPKTSPISSAVLTPPTEHKFGFAPSITTASA</sequence>
<reference evidence="1" key="1">
    <citation type="submission" date="2019-08" db="EMBL/GenBank/DDBJ databases">
        <authorList>
            <person name="Kucharzyk K."/>
            <person name="Murdoch R.W."/>
            <person name="Higgins S."/>
            <person name="Loffler F."/>
        </authorList>
    </citation>
    <scope>NUCLEOTIDE SEQUENCE</scope>
</reference>
<gene>
    <name evidence="1" type="ORF">SDC9_47988</name>
</gene>
<evidence type="ECO:0000313" key="1">
    <source>
        <dbReference type="EMBL" id="MPM01748.1"/>
    </source>
</evidence>